<proteinExistence type="predicted"/>
<accession>A0A803P1U3</accession>
<feature type="coiled-coil region" evidence="1">
    <location>
        <begin position="9"/>
        <end position="50"/>
    </location>
</feature>
<reference evidence="2" key="1">
    <citation type="submission" date="2018-11" db="EMBL/GenBank/DDBJ databases">
        <authorList>
            <person name="Grassa J C."/>
        </authorList>
    </citation>
    <scope>NUCLEOTIDE SEQUENCE [LARGE SCALE GENOMIC DNA]</scope>
</reference>
<keyword evidence="3" id="KW-1185">Reference proteome</keyword>
<evidence type="ECO:0000313" key="2">
    <source>
        <dbReference type="EnsemblPlants" id="cds.evm.model.02.613"/>
    </source>
</evidence>
<dbReference type="EnsemblPlants" id="evm.model.02.613">
    <property type="protein sequence ID" value="cds.evm.model.02.613"/>
    <property type="gene ID" value="evm.TU.02.613"/>
</dbReference>
<protein>
    <submittedName>
        <fullName evidence="2">Uncharacterized protein</fullName>
    </submittedName>
</protein>
<sequence length="85" mass="9743">MVESNCSMVTQLAYELEVLRAKRANAKQRREETAKALAEANTRMEAIIKQRVTDSLDKAIAWEKKATKTKRDYGDIYKDLYSSKA</sequence>
<keyword evidence="1" id="KW-0175">Coiled coil</keyword>
<organism evidence="2 3">
    <name type="scientific">Cannabis sativa</name>
    <name type="common">Hemp</name>
    <name type="synonym">Marijuana</name>
    <dbReference type="NCBI Taxonomy" id="3483"/>
    <lineage>
        <taxon>Eukaryota</taxon>
        <taxon>Viridiplantae</taxon>
        <taxon>Streptophyta</taxon>
        <taxon>Embryophyta</taxon>
        <taxon>Tracheophyta</taxon>
        <taxon>Spermatophyta</taxon>
        <taxon>Magnoliopsida</taxon>
        <taxon>eudicotyledons</taxon>
        <taxon>Gunneridae</taxon>
        <taxon>Pentapetalae</taxon>
        <taxon>rosids</taxon>
        <taxon>fabids</taxon>
        <taxon>Rosales</taxon>
        <taxon>Cannabaceae</taxon>
        <taxon>Cannabis</taxon>
    </lineage>
</organism>
<dbReference type="EMBL" id="UZAU01000126">
    <property type="status" value="NOT_ANNOTATED_CDS"/>
    <property type="molecule type" value="Genomic_DNA"/>
</dbReference>
<dbReference type="Proteomes" id="UP000596661">
    <property type="component" value="Chromosome 2"/>
</dbReference>
<evidence type="ECO:0000256" key="1">
    <source>
        <dbReference type="SAM" id="Coils"/>
    </source>
</evidence>
<evidence type="ECO:0000313" key="3">
    <source>
        <dbReference type="Proteomes" id="UP000596661"/>
    </source>
</evidence>
<reference evidence="2" key="2">
    <citation type="submission" date="2021-03" db="UniProtKB">
        <authorList>
            <consortium name="EnsemblPlants"/>
        </authorList>
    </citation>
    <scope>IDENTIFICATION</scope>
</reference>
<dbReference type="AlphaFoldDB" id="A0A803P1U3"/>
<dbReference type="Gramene" id="evm.model.02.613">
    <property type="protein sequence ID" value="cds.evm.model.02.613"/>
    <property type="gene ID" value="evm.TU.02.613"/>
</dbReference>
<name>A0A803P1U3_CANSA</name>